<reference evidence="2" key="1">
    <citation type="submission" date="2017-01" db="EMBL/GenBank/DDBJ databases">
        <authorList>
            <person name="Wang Y."/>
            <person name="White M."/>
            <person name="Kvist S."/>
            <person name="Moncalvo J.-M."/>
        </authorList>
    </citation>
    <scope>NUCLEOTIDE SEQUENCE [LARGE SCALE GENOMIC DNA]</scope>
    <source>
        <strain evidence="2">ID-206-W2</strain>
    </source>
</reference>
<accession>A0A1R1XAQ2</accession>
<comment type="caution">
    <text evidence="1">The sequence shown here is derived from an EMBL/GenBank/DDBJ whole genome shotgun (WGS) entry which is preliminary data.</text>
</comment>
<evidence type="ECO:0000313" key="2">
    <source>
        <dbReference type="Proteomes" id="UP000187429"/>
    </source>
</evidence>
<gene>
    <name evidence="1" type="ORF">AYI69_g9736</name>
</gene>
<dbReference type="EMBL" id="LSSM01005922">
    <property type="protein sequence ID" value="OMJ11693.1"/>
    <property type="molecule type" value="Genomic_DNA"/>
</dbReference>
<protein>
    <submittedName>
        <fullName evidence="1">Uncharacterized protein</fullName>
    </submittedName>
</protein>
<dbReference type="Proteomes" id="UP000187429">
    <property type="component" value="Unassembled WGS sequence"/>
</dbReference>
<evidence type="ECO:0000313" key="1">
    <source>
        <dbReference type="EMBL" id="OMJ11693.1"/>
    </source>
</evidence>
<keyword evidence="2" id="KW-1185">Reference proteome</keyword>
<organism evidence="1 2">
    <name type="scientific">Smittium culicis</name>
    <dbReference type="NCBI Taxonomy" id="133412"/>
    <lineage>
        <taxon>Eukaryota</taxon>
        <taxon>Fungi</taxon>
        <taxon>Fungi incertae sedis</taxon>
        <taxon>Zoopagomycota</taxon>
        <taxon>Kickxellomycotina</taxon>
        <taxon>Harpellomycetes</taxon>
        <taxon>Harpellales</taxon>
        <taxon>Legeriomycetaceae</taxon>
        <taxon>Smittium</taxon>
    </lineage>
</organism>
<sequence length="125" mass="14150">MMPGGLHATEWAPLVLAASAIDSLPKADSEISAILRDVTTLFDPTPTVIKTEFTHRLQLTAEQPVHHECDDILMKKHELCESMFRSYTKQATHDLQLHLTQQIRLLFLKPIEHLARSSTSDHLTK</sequence>
<dbReference type="AlphaFoldDB" id="A0A1R1XAQ2"/>
<proteinExistence type="predicted"/>
<name>A0A1R1XAQ2_9FUNG</name>